<dbReference type="PANTHER" id="PTHR43433:SF4">
    <property type="entry name" value="NON-HEME CHLOROPEROXIDASE-RELATED"/>
    <property type="match status" value="1"/>
</dbReference>
<evidence type="ECO:0000313" key="3">
    <source>
        <dbReference type="Proteomes" id="UP000286947"/>
    </source>
</evidence>
<dbReference type="Proteomes" id="UP000286947">
    <property type="component" value="Unassembled WGS sequence"/>
</dbReference>
<dbReference type="InterPro" id="IPR000073">
    <property type="entry name" value="AB_hydrolase_1"/>
</dbReference>
<dbReference type="PANTHER" id="PTHR43433">
    <property type="entry name" value="HYDROLASE, ALPHA/BETA FOLD FAMILY PROTEIN"/>
    <property type="match status" value="1"/>
</dbReference>
<organism evidence="2 3">
    <name type="scientific">Saezia sanguinis</name>
    <dbReference type="NCBI Taxonomy" id="1965230"/>
    <lineage>
        <taxon>Bacteria</taxon>
        <taxon>Pseudomonadati</taxon>
        <taxon>Pseudomonadota</taxon>
        <taxon>Betaproteobacteria</taxon>
        <taxon>Burkholderiales</taxon>
        <taxon>Saeziaceae</taxon>
        <taxon>Saezia</taxon>
    </lineage>
</organism>
<dbReference type="AlphaFoldDB" id="A0A433SGN8"/>
<dbReference type="Pfam" id="PF12697">
    <property type="entry name" value="Abhydrolase_6"/>
    <property type="match status" value="1"/>
</dbReference>
<sequence>MVHGTTPFLLIPGLLCTSELYAPQLPFLWRYGPVMVANHTQADSVQAIAKQILDAAPSKFVLMGLSMGGYLALEVMRQAPERVLRLALMDTSARPDTAEGKAGRQEKVKKARNGEFDKVVSDLLPAMLLPEHLKNEQLVQTSKRMAQVVGIEGFARQQQAIMDRPDSRPGLSRIQCPTLVLVGREDKLIPLEHSKEMADQIKGAQLVTIPECGHIATLEQPEKVNKALEQWLQQAF</sequence>
<dbReference type="InterPro" id="IPR050471">
    <property type="entry name" value="AB_hydrolase"/>
</dbReference>
<evidence type="ECO:0000313" key="2">
    <source>
        <dbReference type="EMBL" id="RUS67917.1"/>
    </source>
</evidence>
<reference evidence="2 3" key="1">
    <citation type="submission" date="2018-01" db="EMBL/GenBank/DDBJ databases">
        <title>Saezia sanguinis gen. nov., sp. nov., in the order Burkholderiales isolated from human blood.</title>
        <authorList>
            <person name="Medina-Pascual M.J."/>
            <person name="Valdezate S."/>
            <person name="Monzon S."/>
            <person name="Cuesta I."/>
            <person name="Carrasco G."/>
            <person name="Villalon P."/>
            <person name="Saez-Nieto J.A."/>
        </authorList>
    </citation>
    <scope>NUCLEOTIDE SEQUENCE [LARGE SCALE GENOMIC DNA]</scope>
    <source>
        <strain evidence="2 3">CNM695-12</strain>
    </source>
</reference>
<feature type="domain" description="AB hydrolase-1" evidence="1">
    <location>
        <begin position="2"/>
        <end position="226"/>
    </location>
</feature>
<dbReference type="EC" id="3.7.1.9" evidence="2"/>
<comment type="caution">
    <text evidence="2">The sequence shown here is derived from an EMBL/GenBank/DDBJ whole genome shotgun (WGS) entry which is preliminary data.</text>
</comment>
<keyword evidence="3" id="KW-1185">Reference proteome</keyword>
<dbReference type="PRINTS" id="PR00111">
    <property type="entry name" value="ABHYDROLASE"/>
</dbReference>
<dbReference type="RefSeq" id="WP_126977690.1">
    <property type="nucleotide sequence ID" value="NZ_PQSP01000001.1"/>
</dbReference>
<dbReference type="Gene3D" id="3.40.50.1820">
    <property type="entry name" value="alpha/beta hydrolase"/>
    <property type="match status" value="1"/>
</dbReference>
<gene>
    <name evidence="2" type="primary">xylF</name>
    <name evidence="2" type="ORF">CUZ56_00398</name>
</gene>
<keyword evidence="2" id="KW-0378">Hydrolase</keyword>
<dbReference type="OrthoDB" id="2086224at2"/>
<protein>
    <submittedName>
        <fullName evidence="2">2-hydroxymuconate semialdehyde hydrolase</fullName>
        <ecNumber evidence="2">3.7.1.9</ecNumber>
    </submittedName>
</protein>
<evidence type="ECO:0000259" key="1">
    <source>
        <dbReference type="Pfam" id="PF12697"/>
    </source>
</evidence>
<name>A0A433SGN8_9BURK</name>
<dbReference type="EMBL" id="PQSP01000001">
    <property type="protein sequence ID" value="RUS67917.1"/>
    <property type="molecule type" value="Genomic_DNA"/>
</dbReference>
<dbReference type="InterPro" id="IPR029058">
    <property type="entry name" value="AB_hydrolase_fold"/>
</dbReference>
<accession>A0A433SGN8</accession>
<proteinExistence type="predicted"/>
<dbReference type="SUPFAM" id="SSF53474">
    <property type="entry name" value="alpha/beta-Hydrolases"/>
    <property type="match status" value="1"/>
</dbReference>
<dbReference type="GO" id="GO:0018775">
    <property type="term" value="F:2-hydroxymuconate-semialdehyde hydrolase activity"/>
    <property type="evidence" value="ECO:0007669"/>
    <property type="project" value="UniProtKB-EC"/>
</dbReference>